<dbReference type="AlphaFoldDB" id="A0A8H3FLN5"/>
<accession>A0A8H3FLN5</accession>
<sequence>MHDCRRGGANTGDDGHEYLVRELGTDFYLMSFFADKRRFPREVPWDDVSRNLLEQFLALMCKRPQWNREECFAWLQDYWWLKALLDEDAKRIAEEAMEVAYEEGRKATREHIEQQLQRIKERDGKSSKEGRVAGPRLKGD</sequence>
<proteinExistence type="predicted"/>
<evidence type="ECO:0000256" key="1">
    <source>
        <dbReference type="SAM" id="MobiDB-lite"/>
    </source>
</evidence>
<dbReference type="EMBL" id="CAJPDT010000040">
    <property type="protein sequence ID" value="CAF9925649.1"/>
    <property type="molecule type" value="Genomic_DNA"/>
</dbReference>
<dbReference type="Proteomes" id="UP000664534">
    <property type="component" value="Unassembled WGS sequence"/>
</dbReference>
<comment type="caution">
    <text evidence="2">The sequence shown here is derived from an EMBL/GenBank/DDBJ whole genome shotgun (WGS) entry which is preliminary data.</text>
</comment>
<keyword evidence="3" id="KW-1185">Reference proteome</keyword>
<evidence type="ECO:0000313" key="3">
    <source>
        <dbReference type="Proteomes" id="UP000664534"/>
    </source>
</evidence>
<feature type="region of interest" description="Disordered" evidence="1">
    <location>
        <begin position="113"/>
        <end position="140"/>
    </location>
</feature>
<reference evidence="2" key="1">
    <citation type="submission" date="2021-03" db="EMBL/GenBank/DDBJ databases">
        <authorList>
            <person name="Tagirdzhanova G."/>
        </authorList>
    </citation>
    <scope>NUCLEOTIDE SEQUENCE</scope>
</reference>
<protein>
    <submittedName>
        <fullName evidence="2">Uncharacterized protein</fullName>
    </submittedName>
</protein>
<gene>
    <name evidence="2" type="ORF">IMSHALPRED_006741</name>
</gene>
<organism evidence="2 3">
    <name type="scientific">Imshaugia aleurites</name>
    <dbReference type="NCBI Taxonomy" id="172621"/>
    <lineage>
        <taxon>Eukaryota</taxon>
        <taxon>Fungi</taxon>
        <taxon>Dikarya</taxon>
        <taxon>Ascomycota</taxon>
        <taxon>Pezizomycotina</taxon>
        <taxon>Lecanoromycetes</taxon>
        <taxon>OSLEUM clade</taxon>
        <taxon>Lecanoromycetidae</taxon>
        <taxon>Lecanorales</taxon>
        <taxon>Lecanorineae</taxon>
        <taxon>Parmeliaceae</taxon>
        <taxon>Imshaugia</taxon>
    </lineage>
</organism>
<evidence type="ECO:0000313" key="2">
    <source>
        <dbReference type="EMBL" id="CAF9925649.1"/>
    </source>
</evidence>
<name>A0A8H3FLN5_9LECA</name>